<protein>
    <submittedName>
        <fullName evidence="3">Uncharacterized protein</fullName>
    </submittedName>
</protein>
<feature type="transmembrane region" description="Helical" evidence="1">
    <location>
        <begin position="56"/>
        <end position="82"/>
    </location>
</feature>
<dbReference type="AlphaFoldDB" id="A0A3Q3KDB2"/>
<proteinExistence type="predicted"/>
<sequence length="140" mass="15747">VKMTVLLLGSTVALLLLSAVASPVRNTSPSYDNNLNLNHIIDLVGEYNGSLRRVSITIFLLVKLFLQQFLGLVCSPLFFFLFQAKCPDLLKDVELTDFYELTFLFKHLTTCIQKRNFSMEAGVLTPVFFLSSVQTCCPDM</sequence>
<evidence type="ECO:0000313" key="4">
    <source>
        <dbReference type="Proteomes" id="UP000261600"/>
    </source>
</evidence>
<evidence type="ECO:0000256" key="2">
    <source>
        <dbReference type="SAM" id="SignalP"/>
    </source>
</evidence>
<dbReference type="Proteomes" id="UP000261600">
    <property type="component" value="Unplaced"/>
</dbReference>
<dbReference type="Ensembl" id="ENSMALT00000027435.1">
    <property type="protein sequence ID" value="ENSMALP00000026938.1"/>
    <property type="gene ID" value="ENSMALG00000018688.1"/>
</dbReference>
<keyword evidence="1" id="KW-0812">Transmembrane</keyword>
<feature type="chain" id="PRO_5018619615" evidence="2">
    <location>
        <begin position="22"/>
        <end position="140"/>
    </location>
</feature>
<evidence type="ECO:0000313" key="3">
    <source>
        <dbReference type="Ensembl" id="ENSMALP00000026938.1"/>
    </source>
</evidence>
<keyword evidence="1" id="KW-1133">Transmembrane helix</keyword>
<feature type="signal peptide" evidence="2">
    <location>
        <begin position="1"/>
        <end position="21"/>
    </location>
</feature>
<keyword evidence="1" id="KW-0472">Membrane</keyword>
<reference evidence="3" key="2">
    <citation type="submission" date="2025-09" db="UniProtKB">
        <authorList>
            <consortium name="Ensembl"/>
        </authorList>
    </citation>
    <scope>IDENTIFICATION</scope>
</reference>
<name>A0A3Q3KDB2_MONAL</name>
<keyword evidence="4" id="KW-1185">Reference proteome</keyword>
<reference evidence="3" key="1">
    <citation type="submission" date="2025-08" db="UniProtKB">
        <authorList>
            <consortium name="Ensembl"/>
        </authorList>
    </citation>
    <scope>IDENTIFICATION</scope>
</reference>
<keyword evidence="2" id="KW-0732">Signal</keyword>
<organism evidence="3 4">
    <name type="scientific">Monopterus albus</name>
    <name type="common">Swamp eel</name>
    <dbReference type="NCBI Taxonomy" id="43700"/>
    <lineage>
        <taxon>Eukaryota</taxon>
        <taxon>Metazoa</taxon>
        <taxon>Chordata</taxon>
        <taxon>Craniata</taxon>
        <taxon>Vertebrata</taxon>
        <taxon>Euteleostomi</taxon>
        <taxon>Actinopterygii</taxon>
        <taxon>Neopterygii</taxon>
        <taxon>Teleostei</taxon>
        <taxon>Neoteleostei</taxon>
        <taxon>Acanthomorphata</taxon>
        <taxon>Anabantaria</taxon>
        <taxon>Synbranchiformes</taxon>
        <taxon>Synbranchidae</taxon>
        <taxon>Monopterus</taxon>
    </lineage>
</organism>
<accession>A0A3Q3KDB2</accession>
<evidence type="ECO:0000256" key="1">
    <source>
        <dbReference type="SAM" id="Phobius"/>
    </source>
</evidence>